<keyword evidence="2" id="KW-0678">Repressor</keyword>
<evidence type="ECO:0000313" key="9">
    <source>
        <dbReference type="Proteomes" id="UP000504632"/>
    </source>
</evidence>
<dbReference type="RefSeq" id="XP_030648763.1">
    <property type="nucleotide sequence ID" value="XM_030792903.1"/>
</dbReference>
<dbReference type="GO" id="GO:0003677">
    <property type="term" value="F:DNA binding"/>
    <property type="evidence" value="ECO:0007669"/>
    <property type="project" value="InterPro"/>
</dbReference>
<dbReference type="OrthoDB" id="8930573at2759"/>
<evidence type="ECO:0000259" key="7">
    <source>
        <dbReference type="PROSITE" id="PS50888"/>
    </source>
</evidence>
<dbReference type="SUPFAM" id="SSF47459">
    <property type="entry name" value="HLH, helix-loop-helix DNA-binding domain"/>
    <property type="match status" value="1"/>
</dbReference>
<evidence type="ECO:0000256" key="1">
    <source>
        <dbReference type="ARBA" id="ARBA00004123"/>
    </source>
</evidence>
<dbReference type="PANTHER" id="PTHR10985">
    <property type="entry name" value="BASIC HELIX-LOOP-HELIX TRANSCRIPTION FACTOR, HES-RELATED"/>
    <property type="match status" value="1"/>
</dbReference>
<dbReference type="InterPro" id="IPR011598">
    <property type="entry name" value="bHLH_dom"/>
</dbReference>
<evidence type="ECO:0000256" key="3">
    <source>
        <dbReference type="ARBA" id="ARBA00023015"/>
    </source>
</evidence>
<feature type="domain" description="Orange" evidence="8">
    <location>
        <begin position="87"/>
        <end position="120"/>
    </location>
</feature>
<dbReference type="PROSITE" id="PS50888">
    <property type="entry name" value="BHLH"/>
    <property type="match status" value="1"/>
</dbReference>
<organism evidence="9 10">
    <name type="scientific">Chanos chanos</name>
    <name type="common">Milkfish</name>
    <name type="synonym">Mugil chanos</name>
    <dbReference type="NCBI Taxonomy" id="29144"/>
    <lineage>
        <taxon>Eukaryota</taxon>
        <taxon>Metazoa</taxon>
        <taxon>Chordata</taxon>
        <taxon>Craniata</taxon>
        <taxon>Vertebrata</taxon>
        <taxon>Euteleostomi</taxon>
        <taxon>Actinopterygii</taxon>
        <taxon>Neopterygii</taxon>
        <taxon>Teleostei</taxon>
        <taxon>Ostariophysi</taxon>
        <taxon>Gonorynchiformes</taxon>
        <taxon>Chanidae</taxon>
        <taxon>Chanos</taxon>
    </lineage>
</organism>
<accession>A0A6J2WWV0</accession>
<evidence type="ECO:0000313" key="10">
    <source>
        <dbReference type="RefSeq" id="XP_030648763.1"/>
    </source>
</evidence>
<keyword evidence="4" id="KW-0804">Transcription</keyword>
<dbReference type="GO" id="GO:0046983">
    <property type="term" value="F:protein dimerization activity"/>
    <property type="evidence" value="ECO:0007669"/>
    <property type="project" value="InterPro"/>
</dbReference>
<evidence type="ECO:0000256" key="6">
    <source>
        <dbReference type="SAM" id="MobiDB-lite"/>
    </source>
</evidence>
<dbReference type="InterPro" id="IPR036638">
    <property type="entry name" value="HLH_DNA-bd_sf"/>
</dbReference>
<evidence type="ECO:0000256" key="2">
    <source>
        <dbReference type="ARBA" id="ARBA00022491"/>
    </source>
</evidence>
<dbReference type="Gene3D" id="4.10.280.10">
    <property type="entry name" value="Helix-loop-helix DNA-binding domain"/>
    <property type="match status" value="1"/>
</dbReference>
<dbReference type="Pfam" id="PF00010">
    <property type="entry name" value="HLH"/>
    <property type="match status" value="1"/>
</dbReference>
<feature type="domain" description="BHLH" evidence="7">
    <location>
        <begin position="13"/>
        <end position="70"/>
    </location>
</feature>
<dbReference type="Proteomes" id="UP000504632">
    <property type="component" value="Chromosome 15"/>
</dbReference>
<gene>
    <name evidence="10" type="primary">her7</name>
</gene>
<evidence type="ECO:0000256" key="5">
    <source>
        <dbReference type="ARBA" id="ARBA00023242"/>
    </source>
</evidence>
<protein>
    <submittedName>
        <fullName evidence="10">Hairy and enhancer of split related-7</fullName>
    </submittedName>
</protein>
<dbReference type="AlphaFoldDB" id="A0A6J2WWV0"/>
<dbReference type="InParanoid" id="A0A6J2WWV0"/>
<evidence type="ECO:0000259" key="8">
    <source>
        <dbReference type="PROSITE" id="PS51054"/>
    </source>
</evidence>
<sequence length="217" mass="25025">MKLLGENETAKINRKLLKPQVERRRRERMNRCFESLRMLLLQGPEHQALSQRRVEKAEILEHTVLFLHNSSAQTKRTTDERRERHPFLDGFSTCMQEAARYLQEEKGLDDALTTSLRQRMAFVYSPPTTPVPAHVQPALSMPRTESQDCQQQVSDCRKHTHASSSLSSSSLGLRKVVHPYRAPLKHANPNALCHHSNTQSSGRRPHSTHQSVWRPWP</sequence>
<dbReference type="InterPro" id="IPR003650">
    <property type="entry name" value="Orange_dom"/>
</dbReference>
<keyword evidence="3" id="KW-0805">Transcription regulation</keyword>
<name>A0A6J2WWV0_CHACN</name>
<reference evidence="10" key="1">
    <citation type="submission" date="2025-08" db="UniProtKB">
        <authorList>
            <consortium name="RefSeq"/>
        </authorList>
    </citation>
    <scope>IDENTIFICATION</scope>
</reference>
<dbReference type="GO" id="GO:0005634">
    <property type="term" value="C:nucleus"/>
    <property type="evidence" value="ECO:0007669"/>
    <property type="project" value="UniProtKB-SubCell"/>
</dbReference>
<keyword evidence="5" id="KW-0539">Nucleus</keyword>
<dbReference type="GeneID" id="115828805"/>
<dbReference type="SMART" id="SM00353">
    <property type="entry name" value="HLH"/>
    <property type="match status" value="1"/>
</dbReference>
<dbReference type="InterPro" id="IPR050370">
    <property type="entry name" value="HES_HEY"/>
</dbReference>
<feature type="region of interest" description="Disordered" evidence="6">
    <location>
        <begin position="186"/>
        <end position="217"/>
    </location>
</feature>
<keyword evidence="9" id="KW-1185">Reference proteome</keyword>
<comment type="subcellular location">
    <subcellularLocation>
        <location evidence="1">Nucleus</location>
    </subcellularLocation>
</comment>
<dbReference type="CTD" id="58132"/>
<dbReference type="PROSITE" id="PS51054">
    <property type="entry name" value="ORANGE"/>
    <property type="match status" value="1"/>
</dbReference>
<proteinExistence type="predicted"/>
<dbReference type="GO" id="GO:0006355">
    <property type="term" value="P:regulation of DNA-templated transcription"/>
    <property type="evidence" value="ECO:0007669"/>
    <property type="project" value="InterPro"/>
</dbReference>
<evidence type="ECO:0000256" key="4">
    <source>
        <dbReference type="ARBA" id="ARBA00023163"/>
    </source>
</evidence>